<dbReference type="Proteomes" id="UP000001812">
    <property type="component" value="Chromosome II"/>
</dbReference>
<accession>A0A0E1W2F3</accession>
<evidence type="ECO:0000313" key="2">
    <source>
        <dbReference type="EMBL" id="EET03832.1"/>
    </source>
</evidence>
<reference evidence="2" key="1">
    <citation type="submission" date="2009-05" db="EMBL/GenBank/DDBJ databases">
        <authorList>
            <person name="Harkins D.M."/>
            <person name="DeShazer D."/>
            <person name="Woods D.E."/>
            <person name="Brinkac L.M."/>
            <person name="Brown K.A."/>
            <person name="Hung G.C."/>
            <person name="Tuanyok A."/>
            <person name="Zhang B."/>
            <person name="Nierman W.C."/>
        </authorList>
    </citation>
    <scope>NUCLEOTIDE SEQUENCE [LARGE SCALE GENOMIC DNA]</scope>
    <source>
        <strain evidence="2">1710a</strain>
    </source>
</reference>
<feature type="compositionally biased region" description="Basic residues" evidence="1">
    <location>
        <begin position="40"/>
        <end position="56"/>
    </location>
</feature>
<evidence type="ECO:0000256" key="1">
    <source>
        <dbReference type="SAM" id="MobiDB-lite"/>
    </source>
</evidence>
<dbReference type="EMBL" id="CM000833">
    <property type="protein sequence ID" value="EET03832.1"/>
    <property type="molecule type" value="Genomic_DNA"/>
</dbReference>
<gene>
    <name evidence="2" type="ORF">BURPS1710A_A2603</name>
</gene>
<proteinExistence type="predicted"/>
<dbReference type="HOGENOM" id="CLU_2521236_0_0_4"/>
<protein>
    <submittedName>
        <fullName evidence="2">Uncharacterized protein</fullName>
    </submittedName>
</protein>
<organism evidence="2">
    <name type="scientific">Burkholderia pseudomallei 1710a</name>
    <dbReference type="NCBI Taxonomy" id="320371"/>
    <lineage>
        <taxon>Bacteria</taxon>
        <taxon>Pseudomonadati</taxon>
        <taxon>Pseudomonadota</taxon>
        <taxon>Betaproteobacteria</taxon>
        <taxon>Burkholderiales</taxon>
        <taxon>Burkholderiaceae</taxon>
        <taxon>Burkholderia</taxon>
        <taxon>pseudomallei group</taxon>
    </lineage>
</organism>
<dbReference type="AlphaFoldDB" id="A0A0E1W2F3"/>
<sequence length="84" mass="9796">MHHRYAARTAARFVVQPSREGWPIRRKPARHTHSSALASHRIHRKNIRAPPARRHTNGFVAHRRRQLLHDFSCHLLLETIGCAN</sequence>
<name>A0A0E1W2F3_BURPE</name>
<feature type="region of interest" description="Disordered" evidence="1">
    <location>
        <begin position="26"/>
        <end position="56"/>
    </location>
</feature>